<dbReference type="OrthoDB" id="129284at2759"/>
<reference evidence="1" key="1">
    <citation type="submission" date="2021-02" db="EMBL/GenBank/DDBJ databases">
        <authorList>
            <person name="Palmer J.M."/>
        </authorList>
    </citation>
    <scope>NUCLEOTIDE SEQUENCE</scope>
    <source>
        <strain evidence="1">SCRP734</strain>
    </source>
</reference>
<evidence type="ECO:0000313" key="1">
    <source>
        <dbReference type="EMBL" id="KAG7376946.1"/>
    </source>
</evidence>
<proteinExistence type="predicted"/>
<dbReference type="Proteomes" id="UP000694044">
    <property type="component" value="Unassembled WGS sequence"/>
</dbReference>
<comment type="caution">
    <text evidence="1">The sequence shown here is derived from an EMBL/GenBank/DDBJ whole genome shotgun (WGS) entry which is preliminary data.</text>
</comment>
<dbReference type="AlphaFoldDB" id="A0A8T1V7J5"/>
<sequence>MPPLKHCPGSWTLPLNGNSADLPPATECYLRCSSFELPRSRVKGEYYSSQAHQLAAHRLFRDLNFDEGKWWSSMSFVLKVREAECVRFDAPPAVLMALYSGRLGSSGLTVMHFRPQSELEQLQRGSSNANFCANFGAGALLPVKNVQCPTYEDLRPQLAG</sequence>
<protein>
    <submittedName>
        <fullName evidence="1">Uncharacterized protein</fullName>
    </submittedName>
</protein>
<gene>
    <name evidence="1" type="ORF">PHYPSEUDO_012392</name>
</gene>
<accession>A0A8T1V7J5</accession>
<evidence type="ECO:0000313" key="2">
    <source>
        <dbReference type="Proteomes" id="UP000694044"/>
    </source>
</evidence>
<organism evidence="1 2">
    <name type="scientific">Phytophthora pseudosyringae</name>
    <dbReference type="NCBI Taxonomy" id="221518"/>
    <lineage>
        <taxon>Eukaryota</taxon>
        <taxon>Sar</taxon>
        <taxon>Stramenopiles</taxon>
        <taxon>Oomycota</taxon>
        <taxon>Peronosporomycetes</taxon>
        <taxon>Peronosporales</taxon>
        <taxon>Peronosporaceae</taxon>
        <taxon>Phytophthora</taxon>
    </lineage>
</organism>
<keyword evidence="2" id="KW-1185">Reference proteome</keyword>
<name>A0A8T1V7J5_9STRA</name>
<dbReference type="EMBL" id="JAGDFM010000598">
    <property type="protein sequence ID" value="KAG7376946.1"/>
    <property type="molecule type" value="Genomic_DNA"/>
</dbReference>